<dbReference type="Proteomes" id="UP001055879">
    <property type="component" value="Linkage Group LG04"/>
</dbReference>
<gene>
    <name evidence="1" type="ORF">L6452_13733</name>
</gene>
<proteinExistence type="predicted"/>
<sequence length="166" mass="18633">MNSFHGGDDNRVMIIALHDLFPFVAELASELSRGLVSSMESNFGPSRSDVEDFMAFLKPLKAAVVKYQVILPLSNCIFTCEDNEIRFLYVVFDDLLTTLVMCLKTMESLVIEKKENGGWDQDLVILKEQVLAAIGERHGAVLLLQHEKCKDNQEPKPLKSTCLEPS</sequence>
<organism evidence="1 2">
    <name type="scientific">Arctium lappa</name>
    <name type="common">Greater burdock</name>
    <name type="synonym">Lappa major</name>
    <dbReference type="NCBI Taxonomy" id="4217"/>
    <lineage>
        <taxon>Eukaryota</taxon>
        <taxon>Viridiplantae</taxon>
        <taxon>Streptophyta</taxon>
        <taxon>Embryophyta</taxon>
        <taxon>Tracheophyta</taxon>
        <taxon>Spermatophyta</taxon>
        <taxon>Magnoliopsida</taxon>
        <taxon>eudicotyledons</taxon>
        <taxon>Gunneridae</taxon>
        <taxon>Pentapetalae</taxon>
        <taxon>asterids</taxon>
        <taxon>campanulids</taxon>
        <taxon>Asterales</taxon>
        <taxon>Asteraceae</taxon>
        <taxon>Carduoideae</taxon>
        <taxon>Cardueae</taxon>
        <taxon>Arctiinae</taxon>
        <taxon>Arctium</taxon>
    </lineage>
</organism>
<accession>A0ACB9CJD7</accession>
<name>A0ACB9CJD7_ARCLA</name>
<dbReference type="EMBL" id="CM042050">
    <property type="protein sequence ID" value="KAI3734268.1"/>
    <property type="molecule type" value="Genomic_DNA"/>
</dbReference>
<reference evidence="1 2" key="2">
    <citation type="journal article" date="2022" name="Mol. Ecol. Resour.">
        <title>The genomes of chicory, endive, great burdock and yacon provide insights into Asteraceae paleo-polyploidization history and plant inulin production.</title>
        <authorList>
            <person name="Fan W."/>
            <person name="Wang S."/>
            <person name="Wang H."/>
            <person name="Wang A."/>
            <person name="Jiang F."/>
            <person name="Liu H."/>
            <person name="Zhao H."/>
            <person name="Xu D."/>
            <person name="Zhang Y."/>
        </authorList>
    </citation>
    <scope>NUCLEOTIDE SEQUENCE [LARGE SCALE GENOMIC DNA]</scope>
    <source>
        <strain evidence="2">cv. Niubang</strain>
    </source>
</reference>
<evidence type="ECO:0000313" key="2">
    <source>
        <dbReference type="Proteomes" id="UP001055879"/>
    </source>
</evidence>
<evidence type="ECO:0000313" key="1">
    <source>
        <dbReference type="EMBL" id="KAI3734268.1"/>
    </source>
</evidence>
<comment type="caution">
    <text evidence="1">The sequence shown here is derived from an EMBL/GenBank/DDBJ whole genome shotgun (WGS) entry which is preliminary data.</text>
</comment>
<protein>
    <submittedName>
        <fullName evidence="1">Uncharacterized protein</fullName>
    </submittedName>
</protein>
<reference evidence="2" key="1">
    <citation type="journal article" date="2022" name="Mol. Ecol. Resour.">
        <title>The genomes of chicory, endive, great burdock and yacon provide insights into Asteraceae palaeo-polyploidization history and plant inulin production.</title>
        <authorList>
            <person name="Fan W."/>
            <person name="Wang S."/>
            <person name="Wang H."/>
            <person name="Wang A."/>
            <person name="Jiang F."/>
            <person name="Liu H."/>
            <person name="Zhao H."/>
            <person name="Xu D."/>
            <person name="Zhang Y."/>
        </authorList>
    </citation>
    <scope>NUCLEOTIDE SEQUENCE [LARGE SCALE GENOMIC DNA]</scope>
    <source>
        <strain evidence="2">cv. Niubang</strain>
    </source>
</reference>
<keyword evidence="2" id="KW-1185">Reference proteome</keyword>